<evidence type="ECO:0000313" key="2">
    <source>
        <dbReference type="EMBL" id="QUO47724.1"/>
    </source>
</evidence>
<evidence type="ECO:0000259" key="1">
    <source>
        <dbReference type="Pfam" id="PF00535"/>
    </source>
</evidence>
<dbReference type="PANTHER" id="PTHR22916">
    <property type="entry name" value="GLYCOSYLTRANSFERASE"/>
    <property type="match status" value="1"/>
</dbReference>
<dbReference type="RefSeq" id="WP_211553666.1">
    <property type="nucleotide sequence ID" value="NZ_CP073695.1"/>
</dbReference>
<dbReference type="SUPFAM" id="SSF53448">
    <property type="entry name" value="Nucleotide-diphospho-sugar transferases"/>
    <property type="match status" value="1"/>
</dbReference>
<dbReference type="AlphaFoldDB" id="A0A8T8LLR6"/>
<reference evidence="2 3" key="1">
    <citation type="submission" date="2021-03" db="EMBL/GenBank/DDBJ databases">
        <title>Halorubrum sodomense MBLA0099, Whole genome shotgun sequencing.</title>
        <authorList>
            <person name="Seo M.-J."/>
            <person name="Cho E.-S."/>
            <person name="Hwang C.Y."/>
        </authorList>
    </citation>
    <scope>NUCLEOTIDE SEQUENCE [LARGE SCALE GENOMIC DNA]</scope>
    <source>
        <strain evidence="2 3">MBLA0099</strain>
    </source>
</reference>
<dbReference type="OrthoDB" id="350127at2157"/>
<feature type="domain" description="Glycosyltransferase 2-like" evidence="1">
    <location>
        <begin position="6"/>
        <end position="106"/>
    </location>
</feature>
<dbReference type="Gene3D" id="3.90.550.10">
    <property type="entry name" value="Spore Coat Polysaccharide Biosynthesis Protein SpsA, Chain A"/>
    <property type="match status" value="1"/>
</dbReference>
<proteinExistence type="predicted"/>
<dbReference type="InterPro" id="IPR029044">
    <property type="entry name" value="Nucleotide-diphossugar_trans"/>
</dbReference>
<dbReference type="Pfam" id="PF00535">
    <property type="entry name" value="Glycos_transf_2"/>
    <property type="match status" value="1"/>
</dbReference>
<dbReference type="GeneID" id="64828751"/>
<organism evidence="2 3">
    <name type="scientific">Halorubrum ruber</name>
    <dbReference type="NCBI Taxonomy" id="2982524"/>
    <lineage>
        <taxon>Archaea</taxon>
        <taxon>Methanobacteriati</taxon>
        <taxon>Methanobacteriota</taxon>
        <taxon>Stenosarchaea group</taxon>
        <taxon>Halobacteria</taxon>
        <taxon>Halobacteriales</taxon>
        <taxon>Haloferacaceae</taxon>
        <taxon>Halorubrum</taxon>
    </lineage>
</organism>
<keyword evidence="3" id="KW-1185">Reference proteome</keyword>
<protein>
    <submittedName>
        <fullName evidence="2">Glycosyltransferase family 2 protein</fullName>
    </submittedName>
</protein>
<gene>
    <name evidence="2" type="ORF">J7656_14385</name>
</gene>
<accession>A0A8T8LLR6</accession>
<dbReference type="KEGG" id="hss:J7656_14385"/>
<sequence>MDNIEVCMPTWNSEDVISESLNSLRESELVSEITIQKLIIIDNYSSDNTVDIIEQCADEFGWDVLVIQSKSNLAQARQEAINNVTSKWFLFLDDDVLISKDFLTTIESSISPLVGGVQGIKESNTLGDPHNWVRWRAHRGGTHSTVIRHQAVKDIEIPNELDVLEDEYIRQHVEKNDWLWLFNHQVPFEHNDMGRHPATFHQGFLGGKYGLMTCYLTIRALLASIQRKEFTEACEFFNQLVGWTVGKISSKLSRRLND</sequence>
<dbReference type="InterPro" id="IPR001173">
    <property type="entry name" value="Glyco_trans_2-like"/>
</dbReference>
<dbReference type="CDD" id="cd00761">
    <property type="entry name" value="Glyco_tranf_GTA_type"/>
    <property type="match status" value="1"/>
</dbReference>
<name>A0A8T8LLR6_9EURY</name>
<dbReference type="PANTHER" id="PTHR22916:SF64">
    <property type="entry name" value="TRANSFERASE, PUTATIVE-RELATED"/>
    <property type="match status" value="1"/>
</dbReference>
<evidence type="ECO:0000313" key="3">
    <source>
        <dbReference type="Proteomes" id="UP000679341"/>
    </source>
</evidence>
<dbReference type="EMBL" id="CP073695">
    <property type="protein sequence ID" value="QUO47724.1"/>
    <property type="molecule type" value="Genomic_DNA"/>
</dbReference>
<dbReference type="Proteomes" id="UP000679341">
    <property type="component" value="Chromosome"/>
</dbReference>